<dbReference type="GO" id="GO:0001099">
    <property type="term" value="F:basal RNA polymerase II transcription machinery binding"/>
    <property type="evidence" value="ECO:0007669"/>
    <property type="project" value="TreeGrafter"/>
</dbReference>
<protein>
    <submittedName>
        <fullName evidence="3">Protein LLP-like</fullName>
    </submittedName>
</protein>
<keyword evidence="4" id="KW-1185">Reference proteome</keyword>
<dbReference type="PANTHER" id="PTHR34253:SF1">
    <property type="entry name" value="PROTEIN LLP HOMOLOG"/>
    <property type="match status" value="1"/>
</dbReference>
<dbReference type="EMBL" id="KQ459736">
    <property type="protein sequence ID" value="KPJ20211.1"/>
    <property type="molecule type" value="Genomic_DNA"/>
</dbReference>
<dbReference type="InParanoid" id="A0A0N1PHP2"/>
<dbReference type="Proteomes" id="UP000053240">
    <property type="component" value="Unassembled WGS sequence"/>
</dbReference>
<accession>A0A0N1PHP2</accession>
<gene>
    <name evidence="3" type="ORF">RR48_01779</name>
</gene>
<dbReference type="AlphaFoldDB" id="A0A0N1PHP2"/>
<dbReference type="PANTHER" id="PTHR34253">
    <property type="entry name" value="PROTEIN LLP HOMOLOG"/>
    <property type="match status" value="1"/>
</dbReference>
<evidence type="ECO:0000313" key="4">
    <source>
        <dbReference type="Proteomes" id="UP000053240"/>
    </source>
</evidence>
<name>A0A0N1PHP2_PAPMA</name>
<evidence type="ECO:0000256" key="2">
    <source>
        <dbReference type="SAM" id="MobiDB-lite"/>
    </source>
</evidence>
<dbReference type="GO" id="GO:0097484">
    <property type="term" value="P:dendrite extension"/>
    <property type="evidence" value="ECO:0007669"/>
    <property type="project" value="TreeGrafter"/>
</dbReference>
<dbReference type="GO" id="GO:0005730">
    <property type="term" value="C:nucleolus"/>
    <property type="evidence" value="ECO:0007669"/>
    <property type="project" value="TreeGrafter"/>
</dbReference>
<dbReference type="InterPro" id="IPR018784">
    <property type="entry name" value="LLPH-like"/>
</dbReference>
<proteinExistence type="inferred from homology"/>
<evidence type="ECO:0000313" key="3">
    <source>
        <dbReference type="EMBL" id="KPJ20211.1"/>
    </source>
</evidence>
<evidence type="ECO:0000256" key="1">
    <source>
        <dbReference type="ARBA" id="ARBA00034118"/>
    </source>
</evidence>
<dbReference type="GO" id="GO:0003723">
    <property type="term" value="F:RNA binding"/>
    <property type="evidence" value="ECO:0007669"/>
    <property type="project" value="TreeGrafter"/>
</dbReference>
<feature type="region of interest" description="Disordered" evidence="2">
    <location>
        <begin position="59"/>
        <end position="91"/>
    </location>
</feature>
<reference evidence="3 4" key="1">
    <citation type="journal article" date="2015" name="Nat. Commun.">
        <title>Outbred genome sequencing and CRISPR/Cas9 gene editing in butterflies.</title>
        <authorList>
            <person name="Li X."/>
            <person name="Fan D."/>
            <person name="Zhang W."/>
            <person name="Liu G."/>
            <person name="Zhang L."/>
            <person name="Zhao L."/>
            <person name="Fang X."/>
            <person name="Chen L."/>
            <person name="Dong Y."/>
            <person name="Chen Y."/>
            <person name="Ding Y."/>
            <person name="Zhao R."/>
            <person name="Feng M."/>
            <person name="Zhu Y."/>
            <person name="Feng Y."/>
            <person name="Jiang X."/>
            <person name="Zhu D."/>
            <person name="Xiang H."/>
            <person name="Feng X."/>
            <person name="Li S."/>
            <person name="Wang J."/>
            <person name="Zhang G."/>
            <person name="Kronforst M.R."/>
            <person name="Wang W."/>
        </authorList>
    </citation>
    <scope>NUCLEOTIDE SEQUENCE [LARGE SCALE GENOMIC DNA]</scope>
    <source>
        <strain evidence="3">Ya'a_city_454_Pm</strain>
        <tissue evidence="3">Whole body</tissue>
    </source>
</reference>
<organism evidence="3 4">
    <name type="scientific">Papilio machaon</name>
    <name type="common">Old World swallowtail butterfly</name>
    <dbReference type="NCBI Taxonomy" id="76193"/>
    <lineage>
        <taxon>Eukaryota</taxon>
        <taxon>Metazoa</taxon>
        <taxon>Ecdysozoa</taxon>
        <taxon>Arthropoda</taxon>
        <taxon>Hexapoda</taxon>
        <taxon>Insecta</taxon>
        <taxon>Pterygota</taxon>
        <taxon>Neoptera</taxon>
        <taxon>Endopterygota</taxon>
        <taxon>Lepidoptera</taxon>
        <taxon>Glossata</taxon>
        <taxon>Ditrysia</taxon>
        <taxon>Papilionoidea</taxon>
        <taxon>Papilionidae</taxon>
        <taxon>Papilioninae</taxon>
        <taxon>Papilio</taxon>
    </lineage>
</organism>
<feature type="compositionally biased region" description="Basic and acidic residues" evidence="2">
    <location>
        <begin position="81"/>
        <end position="91"/>
    </location>
</feature>
<dbReference type="STRING" id="76193.A0A0N1PHP2"/>
<dbReference type="Pfam" id="PF10169">
    <property type="entry name" value="LLPH"/>
    <property type="match status" value="1"/>
</dbReference>
<feature type="compositionally biased region" description="Acidic residues" evidence="2">
    <location>
        <begin position="71"/>
        <end position="80"/>
    </location>
</feature>
<comment type="similarity">
    <text evidence="1">Belongs to the learning-associated protein family.</text>
</comment>
<sequence>MAKSIRSKWKRKCRAIKREKYAVKELARLKKMLGIKEEEKSTEEVMESEQVIYLDAGEIGKRKKKEKPPPEVEEDVEMSSDDEKVEVSGENGEKKIYSSKTLKDQNGQYPVWLHKRKIAKLNKVGTLSVYFPSNILISTLQIDHNQNIDDLIDKLLKSDKFDELASKIAEKAVEKIKENTENEKENEPVLESDQIINNESDEVNLNDTTIVTESKDLEDIKLSKEINYKDDSEDVTTQRSSTKSKRNKKILRKENDRVYILDSSSEYDGYKEKIYDALED</sequence>